<dbReference type="InterPro" id="IPR036179">
    <property type="entry name" value="Ig-like_dom_sf"/>
</dbReference>
<dbReference type="Gene3D" id="2.60.40.10">
    <property type="entry name" value="Immunoglobulins"/>
    <property type="match status" value="2"/>
</dbReference>
<name>A0A0C9QYC5_9HYME</name>
<keyword evidence="1" id="KW-1015">Disulfide bond</keyword>
<dbReference type="PROSITE" id="PS50835">
    <property type="entry name" value="IG_LIKE"/>
    <property type="match status" value="1"/>
</dbReference>
<reference evidence="5" key="2">
    <citation type="submission" date="2025-04" db="UniProtKB">
        <authorList>
            <consortium name="RefSeq"/>
        </authorList>
    </citation>
    <scope>IDENTIFICATION</scope>
</reference>
<organism evidence="3">
    <name type="scientific">Fopius arisanus</name>
    <dbReference type="NCBI Taxonomy" id="64838"/>
    <lineage>
        <taxon>Eukaryota</taxon>
        <taxon>Metazoa</taxon>
        <taxon>Ecdysozoa</taxon>
        <taxon>Arthropoda</taxon>
        <taxon>Hexapoda</taxon>
        <taxon>Insecta</taxon>
        <taxon>Pterygota</taxon>
        <taxon>Neoptera</taxon>
        <taxon>Endopterygota</taxon>
        <taxon>Hymenoptera</taxon>
        <taxon>Apocrita</taxon>
        <taxon>Ichneumonoidea</taxon>
        <taxon>Braconidae</taxon>
        <taxon>Opiinae</taxon>
        <taxon>Fopius</taxon>
    </lineage>
</organism>
<evidence type="ECO:0000313" key="4">
    <source>
        <dbReference type="Proteomes" id="UP000694866"/>
    </source>
</evidence>
<dbReference type="AlphaFoldDB" id="A0A0C9QYC5"/>
<dbReference type="Pfam" id="PF08205">
    <property type="entry name" value="C2-set_2"/>
    <property type="match status" value="1"/>
</dbReference>
<dbReference type="InterPro" id="IPR007110">
    <property type="entry name" value="Ig-like_dom"/>
</dbReference>
<feature type="domain" description="Ig-like" evidence="2">
    <location>
        <begin position="139"/>
        <end position="224"/>
    </location>
</feature>
<accession>A0A9R1TCI1</accession>
<dbReference type="InterPro" id="IPR013783">
    <property type="entry name" value="Ig-like_fold"/>
</dbReference>
<evidence type="ECO:0000259" key="2">
    <source>
        <dbReference type="PROSITE" id="PS50835"/>
    </source>
</evidence>
<dbReference type="RefSeq" id="XP_011306860.1">
    <property type="nucleotide sequence ID" value="XM_011308558.1"/>
</dbReference>
<dbReference type="SUPFAM" id="SSF48726">
    <property type="entry name" value="Immunoglobulin"/>
    <property type="match status" value="2"/>
</dbReference>
<proteinExistence type="predicted"/>
<dbReference type="InterPro" id="IPR013162">
    <property type="entry name" value="CD80_C2-set"/>
</dbReference>
<dbReference type="OrthoDB" id="8915289at2759"/>
<keyword evidence="4" id="KW-1185">Reference proteome</keyword>
<dbReference type="PANTHER" id="PTHR21261:SF3">
    <property type="entry name" value="BEATEN PATH VII"/>
    <property type="match status" value="1"/>
</dbReference>
<gene>
    <name evidence="3" type="primary">MUSK</name>
    <name evidence="5" type="synonym">LOC105268744</name>
    <name evidence="3" type="ORF">g.13563</name>
</gene>
<reference evidence="3" key="1">
    <citation type="submission" date="2015-01" db="EMBL/GenBank/DDBJ databases">
        <title>Transcriptome Assembly of Fopius arisanus.</title>
        <authorList>
            <person name="Geib S."/>
        </authorList>
    </citation>
    <scope>NUCLEOTIDE SEQUENCE</scope>
</reference>
<evidence type="ECO:0000313" key="3">
    <source>
        <dbReference type="EMBL" id="JAG75449.1"/>
    </source>
</evidence>
<dbReference type="PANTHER" id="PTHR21261">
    <property type="entry name" value="BEAT PROTEIN"/>
    <property type="match status" value="1"/>
</dbReference>
<evidence type="ECO:0000313" key="5">
    <source>
        <dbReference type="RefSeq" id="XP_011306860.1"/>
    </source>
</evidence>
<protein>
    <submittedName>
        <fullName evidence="3">MUSK protein</fullName>
    </submittedName>
</protein>
<dbReference type="EMBL" id="GBYB01005682">
    <property type="protein sequence ID" value="JAG75449.1"/>
    <property type="molecule type" value="Transcribed_RNA"/>
</dbReference>
<sequence>MQRQQAQWKKIVFIYTLQLFSYGTPEVRLVAPNYVKYNNSAILMCNHTVAPDDLHKVEFKKDERKILEYIRDRKEPFRKTPPLGVDFEHSLDGKTIKLNNVRYEATGLYSCLASSTYPIYTESSSEVKLQVIAPQTENPHITFKKDVYTVGEVLEANCTSSPAYPVPHLTWLINGKEADMTLVTTYPHRQHTKPLMSATSKLAIKVSELHAGDNGRLEIACQATIPDFLIHIKHYADIRNKTVPVDIVVEPTKASSSAALPRGLTPHDIFGIFRAIINLFLHICSKEATDRNII</sequence>
<dbReference type="Proteomes" id="UP000694866">
    <property type="component" value="Unplaced"/>
</dbReference>
<evidence type="ECO:0000256" key="1">
    <source>
        <dbReference type="ARBA" id="ARBA00023157"/>
    </source>
</evidence>
<dbReference type="GeneID" id="105268744"/>
<accession>A0A0C9QYC5</accession>
<dbReference type="KEGG" id="fas:105268744"/>